<evidence type="ECO:0000256" key="1">
    <source>
        <dbReference type="SAM" id="MobiDB-lite"/>
    </source>
</evidence>
<accession>A0A1R3JIH4</accession>
<name>A0A1R3JIH4_COCAP</name>
<gene>
    <name evidence="2" type="ORF">CCACVL1_05896</name>
</gene>
<dbReference type="OrthoDB" id="912587at2759"/>
<feature type="region of interest" description="Disordered" evidence="1">
    <location>
        <begin position="1"/>
        <end position="94"/>
    </location>
</feature>
<sequence>MEMAYHGLEEHIGVNGDHEDVIDASLEEHGDGGTSDRPSLGEAAQHRPQDRPRDMDMSGHHRPRDMDMAGYNRPNDLAMPGHNRPRDPLSMPLGPITRARAKRSSLISDAPKAYHGGNDVSKAYHGLEDRYREQGKDVQGLQGSMKMHGDHGDIDNHVPSTKKMPFDPLKMLISPMTRARAKRFKDALMGLVRTHLDNMKTIQVQLKSFDDDLSKKTPTNYNFITLLAIDSRWPD</sequence>
<dbReference type="Gramene" id="OMO94642">
    <property type="protein sequence ID" value="OMO94642"/>
    <property type="gene ID" value="CCACVL1_05896"/>
</dbReference>
<feature type="compositionally biased region" description="Basic and acidic residues" evidence="1">
    <location>
        <begin position="7"/>
        <end position="31"/>
    </location>
</feature>
<evidence type="ECO:0000313" key="3">
    <source>
        <dbReference type="Proteomes" id="UP000188268"/>
    </source>
</evidence>
<dbReference type="EMBL" id="AWWV01007802">
    <property type="protein sequence ID" value="OMO94642.1"/>
    <property type="molecule type" value="Genomic_DNA"/>
</dbReference>
<protein>
    <submittedName>
        <fullName evidence="2">Uncharacterized protein</fullName>
    </submittedName>
</protein>
<proteinExistence type="predicted"/>
<reference evidence="2 3" key="1">
    <citation type="submission" date="2013-09" db="EMBL/GenBank/DDBJ databases">
        <title>Corchorus capsularis genome sequencing.</title>
        <authorList>
            <person name="Alam M."/>
            <person name="Haque M.S."/>
            <person name="Islam M.S."/>
            <person name="Emdad E.M."/>
            <person name="Islam M.M."/>
            <person name="Ahmed B."/>
            <person name="Halim A."/>
            <person name="Hossen Q.M.M."/>
            <person name="Hossain M.Z."/>
            <person name="Ahmed R."/>
            <person name="Khan M.M."/>
            <person name="Islam R."/>
            <person name="Rashid M.M."/>
            <person name="Khan S.A."/>
            <person name="Rahman M.S."/>
            <person name="Alam M."/>
        </authorList>
    </citation>
    <scope>NUCLEOTIDE SEQUENCE [LARGE SCALE GENOMIC DNA]</scope>
    <source>
        <strain evidence="3">cv. CVL-1</strain>
        <tissue evidence="2">Whole seedling</tissue>
    </source>
</reference>
<dbReference type="AlphaFoldDB" id="A0A1R3JIH4"/>
<organism evidence="2 3">
    <name type="scientific">Corchorus capsularis</name>
    <name type="common">Jute</name>
    <dbReference type="NCBI Taxonomy" id="210143"/>
    <lineage>
        <taxon>Eukaryota</taxon>
        <taxon>Viridiplantae</taxon>
        <taxon>Streptophyta</taxon>
        <taxon>Embryophyta</taxon>
        <taxon>Tracheophyta</taxon>
        <taxon>Spermatophyta</taxon>
        <taxon>Magnoliopsida</taxon>
        <taxon>eudicotyledons</taxon>
        <taxon>Gunneridae</taxon>
        <taxon>Pentapetalae</taxon>
        <taxon>rosids</taxon>
        <taxon>malvids</taxon>
        <taxon>Malvales</taxon>
        <taxon>Malvaceae</taxon>
        <taxon>Grewioideae</taxon>
        <taxon>Apeibeae</taxon>
        <taxon>Corchorus</taxon>
    </lineage>
</organism>
<comment type="caution">
    <text evidence="2">The sequence shown here is derived from an EMBL/GenBank/DDBJ whole genome shotgun (WGS) entry which is preliminary data.</text>
</comment>
<evidence type="ECO:0000313" key="2">
    <source>
        <dbReference type="EMBL" id="OMO94642.1"/>
    </source>
</evidence>
<feature type="compositionally biased region" description="Basic and acidic residues" evidence="1">
    <location>
        <begin position="44"/>
        <end position="67"/>
    </location>
</feature>
<dbReference type="Proteomes" id="UP000188268">
    <property type="component" value="Unassembled WGS sequence"/>
</dbReference>
<keyword evidence="3" id="KW-1185">Reference proteome</keyword>